<accession>A0A0H2UQ33</accession>
<dbReference type="Proteomes" id="UP000000585">
    <property type="component" value="Chromosome"/>
</dbReference>
<dbReference type="KEGG" id="spn:SP_1165"/>
<organism evidence="1 2">
    <name type="scientific">Streptococcus pneumoniae serotype 4 (strain ATCC BAA-334 / TIGR4)</name>
    <dbReference type="NCBI Taxonomy" id="170187"/>
    <lineage>
        <taxon>Bacteria</taxon>
        <taxon>Bacillati</taxon>
        <taxon>Bacillota</taxon>
        <taxon>Bacilli</taxon>
        <taxon>Lactobacillales</taxon>
        <taxon>Streptococcaceae</taxon>
        <taxon>Streptococcus</taxon>
    </lineage>
</organism>
<proteinExistence type="predicted"/>
<keyword evidence="2" id="KW-1185">Reference proteome</keyword>
<protein>
    <submittedName>
        <fullName evidence="1">Uncharacterized protein</fullName>
    </submittedName>
</protein>
<evidence type="ECO:0000313" key="2">
    <source>
        <dbReference type="Proteomes" id="UP000000585"/>
    </source>
</evidence>
<name>A0A0H2UQ33_STRPN</name>
<dbReference type="EnsemblBacteria" id="AAK75274">
    <property type="protein sequence ID" value="AAK75274"/>
    <property type="gene ID" value="SP_1165"/>
</dbReference>
<dbReference type="PaxDb" id="170187-SP_1165"/>
<evidence type="ECO:0000313" key="1">
    <source>
        <dbReference type="EMBL" id="AAK75274.1"/>
    </source>
</evidence>
<gene>
    <name evidence="1" type="ordered locus">SP_1165</name>
</gene>
<sequence>MANTVKVFLKEISQNKKENPVKTRDFLVKNIFSQTF</sequence>
<dbReference type="EMBL" id="AE005672">
    <property type="protein sequence ID" value="AAK75274.1"/>
    <property type="molecule type" value="Genomic_DNA"/>
</dbReference>
<dbReference type="AlphaFoldDB" id="A0A0H2UQ33"/>
<reference evidence="1 2" key="1">
    <citation type="journal article" date="2001" name="Science">
        <title>Complete genome sequence of a virulent isolate of Streptococcus pneumoniae.</title>
        <authorList>
            <person name="Tettelin H."/>
            <person name="Nelson K.E."/>
            <person name="Paulsen I.T."/>
            <person name="Eisen J.A."/>
            <person name="Read T.D."/>
            <person name="Peterson S."/>
            <person name="Heidelberg J."/>
            <person name="DeBoy R.T."/>
            <person name="Haft D.H."/>
            <person name="Dodson R.J."/>
            <person name="Durkin A.S."/>
            <person name="Gwinn M."/>
            <person name="Kolonay J.F."/>
            <person name="Nelson W.C."/>
            <person name="Peterson J.D."/>
            <person name="Umayam L.A."/>
            <person name="White O."/>
            <person name="Salzberg S.L."/>
            <person name="Lewis M.R."/>
            <person name="Radune D."/>
            <person name="Holtzapple E."/>
            <person name="Khouri H."/>
            <person name="Wolf A.M."/>
            <person name="Utterback T.R."/>
            <person name="Hansen C.L."/>
            <person name="McDonald L.A."/>
            <person name="Feldblyum T.V."/>
            <person name="Angiuoli S."/>
            <person name="Dickinson T."/>
            <person name="Hickey E.K."/>
            <person name="Holt I.E."/>
            <person name="Loftus B.J."/>
            <person name="Yang F."/>
            <person name="Smith H.O."/>
            <person name="Venter J.C."/>
            <person name="Dougherty B.A."/>
            <person name="Morrison D.A."/>
            <person name="Hollingshead S.K."/>
            <person name="Fraser C.M."/>
        </authorList>
    </citation>
    <scope>NUCLEOTIDE SEQUENCE [LARGE SCALE GENOMIC DNA]</scope>
    <source>
        <strain evidence="2">ATCC BAA-334 / TIGR4</strain>
    </source>
</reference>